<reference evidence="2" key="1">
    <citation type="journal article" date="2020" name="Stud. Mycol.">
        <title>101 Dothideomycetes genomes: a test case for predicting lifestyles and emergence of pathogens.</title>
        <authorList>
            <person name="Haridas S."/>
            <person name="Albert R."/>
            <person name="Binder M."/>
            <person name="Bloem J."/>
            <person name="Labutti K."/>
            <person name="Salamov A."/>
            <person name="Andreopoulos B."/>
            <person name="Baker S."/>
            <person name="Barry K."/>
            <person name="Bills G."/>
            <person name="Bluhm B."/>
            <person name="Cannon C."/>
            <person name="Castanera R."/>
            <person name="Culley D."/>
            <person name="Daum C."/>
            <person name="Ezra D."/>
            <person name="Gonzalez J."/>
            <person name="Henrissat B."/>
            <person name="Kuo A."/>
            <person name="Liang C."/>
            <person name="Lipzen A."/>
            <person name="Lutzoni F."/>
            <person name="Magnuson J."/>
            <person name="Mondo S."/>
            <person name="Nolan M."/>
            <person name="Ohm R."/>
            <person name="Pangilinan J."/>
            <person name="Park H.-J."/>
            <person name="Ramirez L."/>
            <person name="Alfaro M."/>
            <person name="Sun H."/>
            <person name="Tritt A."/>
            <person name="Yoshinaga Y."/>
            <person name="Zwiers L.-H."/>
            <person name="Turgeon B."/>
            <person name="Goodwin S."/>
            <person name="Spatafora J."/>
            <person name="Crous P."/>
            <person name="Grigoriev I."/>
        </authorList>
    </citation>
    <scope>NUCLEOTIDE SEQUENCE</scope>
    <source>
        <strain evidence="2">CBS 107.79</strain>
    </source>
</reference>
<evidence type="ECO:0000256" key="1">
    <source>
        <dbReference type="SAM" id="MobiDB-lite"/>
    </source>
</evidence>
<feature type="region of interest" description="Disordered" evidence="1">
    <location>
        <begin position="409"/>
        <end position="431"/>
    </location>
</feature>
<dbReference type="Proteomes" id="UP000800036">
    <property type="component" value="Unassembled WGS sequence"/>
</dbReference>
<keyword evidence="3" id="KW-1185">Reference proteome</keyword>
<organism evidence="2 3">
    <name type="scientific">Bimuria novae-zelandiae CBS 107.79</name>
    <dbReference type="NCBI Taxonomy" id="1447943"/>
    <lineage>
        <taxon>Eukaryota</taxon>
        <taxon>Fungi</taxon>
        <taxon>Dikarya</taxon>
        <taxon>Ascomycota</taxon>
        <taxon>Pezizomycotina</taxon>
        <taxon>Dothideomycetes</taxon>
        <taxon>Pleosporomycetidae</taxon>
        <taxon>Pleosporales</taxon>
        <taxon>Massarineae</taxon>
        <taxon>Didymosphaeriaceae</taxon>
        <taxon>Bimuria</taxon>
    </lineage>
</organism>
<evidence type="ECO:0000313" key="2">
    <source>
        <dbReference type="EMBL" id="KAF1965965.1"/>
    </source>
</evidence>
<proteinExistence type="predicted"/>
<dbReference type="OrthoDB" id="3793762at2759"/>
<gene>
    <name evidence="2" type="ORF">BU23DRAFT_664236</name>
</gene>
<dbReference type="EMBL" id="ML976753">
    <property type="protein sequence ID" value="KAF1965965.1"/>
    <property type="molecule type" value="Genomic_DNA"/>
</dbReference>
<evidence type="ECO:0000313" key="3">
    <source>
        <dbReference type="Proteomes" id="UP000800036"/>
    </source>
</evidence>
<feature type="region of interest" description="Disordered" evidence="1">
    <location>
        <begin position="223"/>
        <end position="264"/>
    </location>
</feature>
<accession>A0A6A5UM90</accession>
<protein>
    <submittedName>
        <fullName evidence="2">Uncharacterized protein</fullName>
    </submittedName>
</protein>
<name>A0A6A5UM90_9PLEO</name>
<dbReference type="AlphaFoldDB" id="A0A6A5UM90"/>
<feature type="compositionally biased region" description="Acidic residues" evidence="1">
    <location>
        <begin position="409"/>
        <end position="418"/>
    </location>
</feature>
<sequence>MASYLDTLPTGPIPNPGPSEMDLFVKTRDVATTNTRGTHKWTLSEEVLLSTSKLFVAKRDPTKNHIIIVWPEHLVVDQYVNWLKDRIIHRIPTNQGRPAYSLNYTVLKFPALELEKFVLLVREIYGLVNMWLFGWFIRDVTFMDTVIDTLALLLDEPRDGDDDYHDVKSVRKTFIQFLAPIVVEGIWTHTVPGAKLRTFIIDFVLKYGSHIDLLRFNATKAVPKSQPSPVTVNDNDEEDDLLRPPPRKRTKTGPKNNPVSAVSSSALPIRGKATRTRTRVTRATSEAATEDPEVEMIDVNIYPLEFVKELNRVERGAILVSQLPVDIQRYYDQVRVFLPRPPYAPELIGRTERTFRWRSYEAPVAQEVVPAYSLPELNLEERETLFRNVYREGQTVLRSKYCGLETEINDLDSDDEDHSEGSGSSDGDRTVCGADQTALGCLYHEHTDPAACYMRRQQFRHGEPI</sequence>